<keyword evidence="3" id="KW-0150">Chloroplast</keyword>
<dbReference type="GO" id="GO:0006412">
    <property type="term" value="P:translation"/>
    <property type="evidence" value="ECO:0007669"/>
    <property type="project" value="UniProtKB-KW"/>
</dbReference>
<dbReference type="Proteomes" id="UP001157418">
    <property type="component" value="Unassembled WGS sequence"/>
</dbReference>
<evidence type="ECO:0000256" key="1">
    <source>
        <dbReference type="ARBA" id="ARBA00010759"/>
    </source>
</evidence>
<dbReference type="AlphaFoldDB" id="A0AAU9NIN6"/>
<dbReference type="InterPro" id="IPR036821">
    <property type="entry name" value="Peptide_deformylase_sf"/>
</dbReference>
<evidence type="ECO:0000256" key="4">
    <source>
        <dbReference type="SAM" id="MobiDB-lite"/>
    </source>
</evidence>
<comment type="caution">
    <text evidence="5">The sequence shown here is derived from an EMBL/GenBank/DDBJ whole genome shotgun (WGS) entry which is preliminary data.</text>
</comment>
<reference evidence="5 7" key="1">
    <citation type="submission" date="2022-01" db="EMBL/GenBank/DDBJ databases">
        <authorList>
            <person name="Xiong W."/>
            <person name="Schranz E."/>
        </authorList>
    </citation>
    <scope>NUCLEOTIDE SEQUENCE [LARGE SCALE GENOMIC DNA]</scope>
</reference>
<dbReference type="GO" id="GO:0042586">
    <property type="term" value="F:peptide deformylase activity"/>
    <property type="evidence" value="ECO:0007669"/>
    <property type="project" value="UniProtKB-EC"/>
</dbReference>
<protein>
    <recommendedName>
        <fullName evidence="2 3">Peptide deformylase</fullName>
        <ecNumber evidence="2 3">3.5.1.88</ecNumber>
    </recommendedName>
</protein>
<comment type="function">
    <text evidence="3">Removes the formyl group from the N-terminal Met of newly synthesized proteins.</text>
</comment>
<dbReference type="GO" id="GO:0009507">
    <property type="term" value="C:chloroplast"/>
    <property type="evidence" value="ECO:0007669"/>
    <property type="project" value="UniProtKB-SubCell"/>
</dbReference>
<keyword evidence="3" id="KW-0648">Protein biosynthesis</keyword>
<dbReference type="InterPro" id="IPR023635">
    <property type="entry name" value="Peptide_deformylase"/>
</dbReference>
<evidence type="ECO:0000313" key="7">
    <source>
        <dbReference type="Proteomes" id="UP001157418"/>
    </source>
</evidence>
<organism evidence="5 7">
    <name type="scientific">Lactuca virosa</name>
    <dbReference type="NCBI Taxonomy" id="75947"/>
    <lineage>
        <taxon>Eukaryota</taxon>
        <taxon>Viridiplantae</taxon>
        <taxon>Streptophyta</taxon>
        <taxon>Embryophyta</taxon>
        <taxon>Tracheophyta</taxon>
        <taxon>Spermatophyta</taxon>
        <taxon>Magnoliopsida</taxon>
        <taxon>eudicotyledons</taxon>
        <taxon>Gunneridae</taxon>
        <taxon>Pentapetalae</taxon>
        <taxon>asterids</taxon>
        <taxon>campanulids</taxon>
        <taxon>Asterales</taxon>
        <taxon>Asteraceae</taxon>
        <taxon>Cichorioideae</taxon>
        <taxon>Cichorieae</taxon>
        <taxon>Lactucinae</taxon>
        <taxon>Lactuca</taxon>
    </lineage>
</organism>
<dbReference type="GO" id="GO:0046872">
    <property type="term" value="F:metal ion binding"/>
    <property type="evidence" value="ECO:0007669"/>
    <property type="project" value="UniProtKB-KW"/>
</dbReference>
<feature type="compositionally biased region" description="Polar residues" evidence="4">
    <location>
        <begin position="33"/>
        <end position="44"/>
    </location>
</feature>
<gene>
    <name evidence="5" type="ORF">LVIROSA_LOCUS24012</name>
    <name evidence="6" type="ORF">LVIROSA_LOCUS24015</name>
</gene>
<name>A0AAU9NIN6_9ASTR</name>
<evidence type="ECO:0000256" key="2">
    <source>
        <dbReference type="ARBA" id="ARBA00012175"/>
    </source>
</evidence>
<evidence type="ECO:0000313" key="5">
    <source>
        <dbReference type="EMBL" id="CAH1437708.1"/>
    </source>
</evidence>
<comment type="catalytic activity">
    <reaction evidence="3">
        <text>N-terminal N-formyl-L-methionyl-[peptide] + H2O = N-terminal L-methionyl-[peptide] + formate</text>
        <dbReference type="Rhea" id="RHEA:24420"/>
        <dbReference type="Rhea" id="RHEA-COMP:10639"/>
        <dbReference type="Rhea" id="RHEA-COMP:10640"/>
        <dbReference type="ChEBI" id="CHEBI:15377"/>
        <dbReference type="ChEBI" id="CHEBI:15740"/>
        <dbReference type="ChEBI" id="CHEBI:49298"/>
        <dbReference type="ChEBI" id="CHEBI:64731"/>
        <dbReference type="EC" id="3.5.1.88"/>
    </reaction>
</comment>
<evidence type="ECO:0000256" key="3">
    <source>
        <dbReference type="RuleBase" id="RU362111"/>
    </source>
</evidence>
<keyword evidence="3" id="KW-0934">Plastid</keyword>
<dbReference type="EMBL" id="CAKMRJ010004445">
    <property type="protein sequence ID" value="CAH1437712.1"/>
    <property type="molecule type" value="Genomic_DNA"/>
</dbReference>
<evidence type="ECO:0000313" key="6">
    <source>
        <dbReference type="EMBL" id="CAH1437712.1"/>
    </source>
</evidence>
<keyword evidence="7" id="KW-1185">Reference proteome</keyword>
<accession>A0AAU9NIN6</accession>
<dbReference type="Gene3D" id="3.90.45.10">
    <property type="entry name" value="Peptide deformylase"/>
    <property type="match status" value="1"/>
</dbReference>
<dbReference type="PANTHER" id="PTHR10458">
    <property type="entry name" value="PEPTIDE DEFORMYLASE"/>
    <property type="match status" value="1"/>
</dbReference>
<dbReference type="EMBL" id="CAKMRJ010004445">
    <property type="protein sequence ID" value="CAH1437708.1"/>
    <property type="molecule type" value="Genomic_DNA"/>
</dbReference>
<sequence length="130" mass="14666">MAYANWIHSSALFHAAFPTSSRRRDTLSSSFRPATSSDGRPIFSSNYQYKPPAVAVQAQAKRGFSLKKEEETASAADMQFEAPLKIVLYPDPILRAKNKPVATFDENLKKLVDEMFDVMYKSCWLPCPQN</sequence>
<dbReference type="Pfam" id="PF01327">
    <property type="entry name" value="Pep_deformylase"/>
    <property type="match status" value="1"/>
</dbReference>
<comment type="similarity">
    <text evidence="1 3">Belongs to the polypeptide deformylase family.</text>
</comment>
<feature type="region of interest" description="Disordered" evidence="4">
    <location>
        <begin position="24"/>
        <end position="44"/>
    </location>
</feature>
<proteinExistence type="inferred from homology"/>
<dbReference type="SUPFAM" id="SSF56420">
    <property type="entry name" value="Peptide deformylase"/>
    <property type="match status" value="1"/>
</dbReference>
<keyword evidence="3" id="KW-0809">Transit peptide</keyword>
<dbReference type="EC" id="3.5.1.88" evidence="2 3"/>
<keyword evidence="3" id="KW-0479">Metal-binding</keyword>
<comment type="subcellular location">
    <subcellularLocation>
        <location evidence="3">Plastid</location>
        <location evidence="3">Chloroplast</location>
    </subcellularLocation>
</comment>
<dbReference type="PANTHER" id="PTHR10458:SF22">
    <property type="entry name" value="PEPTIDE DEFORMYLASE"/>
    <property type="match status" value="1"/>
</dbReference>
<keyword evidence="3" id="KW-0378">Hydrolase</keyword>